<dbReference type="RefSeq" id="WP_322454606.1">
    <property type="nucleotide sequence ID" value="NZ_CP141059.1"/>
</dbReference>
<dbReference type="InterPro" id="IPR012341">
    <property type="entry name" value="6hp_glycosidase-like_sf"/>
</dbReference>
<evidence type="ECO:0000259" key="8">
    <source>
        <dbReference type="Pfam" id="PF10633"/>
    </source>
</evidence>
<gene>
    <name evidence="11" type="ORF">SHK19_20210</name>
</gene>
<feature type="domain" description="Alpha-L-rhamnosidase concanavalin-like" evidence="6">
    <location>
        <begin position="536"/>
        <end position="632"/>
    </location>
</feature>
<evidence type="ECO:0000259" key="10">
    <source>
        <dbReference type="Pfam" id="PF17390"/>
    </source>
</evidence>
<dbReference type="Gene3D" id="2.60.40.10">
    <property type="entry name" value="Immunoglobulins"/>
    <property type="match status" value="3"/>
</dbReference>
<dbReference type="InterPro" id="IPR013783">
    <property type="entry name" value="Ig-like_fold"/>
</dbReference>
<dbReference type="Pfam" id="PF25788">
    <property type="entry name" value="Ig_Rha78A_N"/>
    <property type="match status" value="1"/>
</dbReference>
<feature type="compositionally biased region" description="Polar residues" evidence="4">
    <location>
        <begin position="1421"/>
        <end position="1438"/>
    </location>
</feature>
<feature type="domain" description="Bacterial alpha-L-rhamnosidase N-terminal" evidence="7">
    <location>
        <begin position="356"/>
        <end position="525"/>
    </location>
</feature>
<evidence type="ECO:0000256" key="3">
    <source>
        <dbReference type="ARBA" id="ARBA00022801"/>
    </source>
</evidence>
<dbReference type="Pfam" id="PF08531">
    <property type="entry name" value="Bac_rhamnosid_N"/>
    <property type="match status" value="1"/>
</dbReference>
<dbReference type="SUPFAM" id="SSF48208">
    <property type="entry name" value="Six-hairpin glycosidases"/>
    <property type="match status" value="1"/>
</dbReference>
<dbReference type="Pfam" id="PF10633">
    <property type="entry name" value="NPCBM_assoc"/>
    <property type="match status" value="1"/>
</dbReference>
<dbReference type="Pfam" id="PF17390">
    <property type="entry name" value="Bac_rhamnosid_C"/>
    <property type="match status" value="1"/>
</dbReference>
<dbReference type="InterPro" id="IPR013737">
    <property type="entry name" value="Bac_rhamnosid_N"/>
</dbReference>
<name>A0ABZ0ZPU3_9ACTN</name>
<keyword evidence="5" id="KW-0732">Signal</keyword>
<dbReference type="Gene3D" id="2.60.120.560">
    <property type="entry name" value="Exo-inulinase, domain 1"/>
    <property type="match status" value="1"/>
</dbReference>
<organism evidence="11 12">
    <name type="scientific">Nocardioides bizhenqiangii</name>
    <dbReference type="NCBI Taxonomy" id="3095076"/>
    <lineage>
        <taxon>Bacteria</taxon>
        <taxon>Bacillati</taxon>
        <taxon>Actinomycetota</taxon>
        <taxon>Actinomycetes</taxon>
        <taxon>Propionibacteriales</taxon>
        <taxon>Nocardioidaceae</taxon>
        <taxon>Nocardioides</taxon>
    </lineage>
</organism>
<evidence type="ECO:0000256" key="5">
    <source>
        <dbReference type="SAM" id="SignalP"/>
    </source>
</evidence>
<protein>
    <recommendedName>
        <fullName evidence="2">alpha-L-rhamnosidase</fullName>
        <ecNumber evidence="2">3.2.1.40</ecNumber>
    </recommendedName>
</protein>
<feature type="chain" id="PRO_5046567033" description="alpha-L-rhamnosidase" evidence="5">
    <location>
        <begin position="23"/>
        <end position="1551"/>
    </location>
</feature>
<dbReference type="Proteomes" id="UP001327225">
    <property type="component" value="Chromosome"/>
</dbReference>
<feature type="domain" description="Alpha-L-rhamnosidase six-hairpin glycosidase" evidence="9">
    <location>
        <begin position="639"/>
        <end position="977"/>
    </location>
</feature>
<accession>A0ABZ0ZPU3</accession>
<dbReference type="InterPro" id="IPR008928">
    <property type="entry name" value="6-hairpin_glycosidase_sf"/>
</dbReference>
<dbReference type="InterPro" id="IPR016007">
    <property type="entry name" value="Alpha_rhamnosid"/>
</dbReference>
<feature type="region of interest" description="Disordered" evidence="4">
    <location>
        <begin position="1411"/>
        <end position="1438"/>
    </location>
</feature>
<evidence type="ECO:0000256" key="2">
    <source>
        <dbReference type="ARBA" id="ARBA00012652"/>
    </source>
</evidence>
<evidence type="ECO:0000313" key="12">
    <source>
        <dbReference type="Proteomes" id="UP001327225"/>
    </source>
</evidence>
<comment type="catalytic activity">
    <reaction evidence="1">
        <text>Hydrolysis of terminal non-reducing alpha-L-rhamnose residues in alpha-L-rhamnosides.</text>
        <dbReference type="EC" id="3.2.1.40"/>
    </reaction>
</comment>
<dbReference type="PANTHER" id="PTHR33307">
    <property type="entry name" value="ALPHA-RHAMNOSIDASE (EUROFUNG)"/>
    <property type="match status" value="1"/>
</dbReference>
<keyword evidence="3 11" id="KW-0378">Hydrolase</keyword>
<dbReference type="Gene3D" id="2.60.420.10">
    <property type="entry name" value="Maltose phosphorylase, domain 3"/>
    <property type="match status" value="1"/>
</dbReference>
<dbReference type="GO" id="GO:0016787">
    <property type="term" value="F:hydrolase activity"/>
    <property type="evidence" value="ECO:0007669"/>
    <property type="project" value="UniProtKB-KW"/>
</dbReference>
<evidence type="ECO:0000259" key="6">
    <source>
        <dbReference type="Pfam" id="PF05592"/>
    </source>
</evidence>
<dbReference type="Gene3D" id="2.60.120.260">
    <property type="entry name" value="Galactose-binding domain-like"/>
    <property type="match status" value="2"/>
</dbReference>
<dbReference type="InterPro" id="IPR035396">
    <property type="entry name" value="Bac_rhamnosid6H"/>
</dbReference>
<dbReference type="InterPro" id="IPR018905">
    <property type="entry name" value="A-galactase_NEW3"/>
</dbReference>
<evidence type="ECO:0000259" key="9">
    <source>
        <dbReference type="Pfam" id="PF17389"/>
    </source>
</evidence>
<sequence length="1551" mass="165297">MLGVRRFPLVLALLLVAGLTVAVQVSVAPAATSATSGIEVAALTTNGRTNPLGIPGEPPSFGWASTASTRSVVQSAYELRVAGSESALASADVWDSGKVESRRQVDVAYDGPALAAQTRYYWQVRVWDGTGEVSAWSEPAWFETGMLSASDWGSAEWVGAPPGNEVDRWTDYTAEFDFTIQNHAFAAFIRAAQPGNGYMWQVSVADGTPRFRPHVRVNGAYQLLDNKSISSVVSVDELLSGQHTMTVQVDGSTITTSIDGEQIDTRTHARHAKGFVGFRSDHANGSFEKFTVLRAEVVAESGETLLDTDFTNGNPFSAGQWGDGGLVFDKPTDALYQSTDAHRPLLRRDFSTEDGKTVTRARVYASARGIYELNINGEKVGDQFLAPGFTDYTDRIQAQTYDVTELVSSGENVFGAELADGWWAGKVGMWGPGVYGTQLSLIARLRIDYSDGSSQWIDTDDTWTTHHGPYAFTDNIDGETYDAQHEQTGWDQPGFDDSGWRPVRVVPSATDLLVPQGDEPVRATEELSVVERTEPTDGAFIYDLGQNMVGVARMELQGEAGDTVRIRYGEELNPDGTLYTANLRAAKVTDYYEFAADGTVTYEPKFTQHGFRYLEIAGIATPPAAEDVTGVVWGSDLPATGALETSSPMLNQLASNISWGQRGNFLSIPTDTPARDERLGWSGDINVFAPTASYLRDTRAFLSKWMSDMADTQFANGDLPGIAPEPPGVGCCGSGTGWSDAGITVPYALWDSYGDASIARQFYPVMTDFMDYLRAHTGPDLIDQGRGGWGDWLHLDDPTPTAVMGTAYLAEDARMMAEMAAALGKDADAAEYAALSEDARAAFANAFIDADGTVSGNSQTGYAMALGMDLVPDDLRDEVGARFVAKLAASDNHLTTGFLGTPWLLPALSSIDRDDLAYTLLMHEDYPSWGYEVAKGATTMWERWNSIMPDGSFGDVSMNSFNHYAYGAVGDWMYENVGGIAADEPGYKRSRIAPKVGGGLTHGAGELKTVYGLLASSWQQTGDGIAMQVTVPVNTTAEVHVPARTRWAVTEGGAPAGDVDGITFLRMEDGVAVFEVGSGDYDFATDRVLGNLGDARAAAGDLEDLVSGLDAPGAEATAARADELAATLDDAWSAYVGDDERAAVAHVHRALGILGDIERWTALQVEKDRVSAADGEAVQALIDEIDAALSAASGRLLGATASVEIPVREWFPGSTVPVTVVVENGGSAPLTSVVASLTAGPGWTVTPEPDPETTVEPGETLRLRYDVAVPEGIAPGAVPLEGNLSYKYRGSTARLPLAATIAVAPPVIVESFTLSPTPVDPGEQLTASVDLVNRADRAIAGQVVVTPPEGWTAPEPAPYSLAAGEAWTLELTLDVPLGVTEGEATVVAAIGATDLEQHTASVQVRIANPPADATDHVDLGNGSSESGHRLTASQHSGTSVEAGLTRRYTHSAFPGGWFEFDVAVPTEGAFVVRAIETFDGATRKTYDVQADGRVVHQQDLKRSAGGHGTITYQFVVDESDLSADGTVRLRFQDTGADSDPSIADVWVVPVG</sequence>
<proteinExistence type="predicted"/>
<evidence type="ECO:0000256" key="1">
    <source>
        <dbReference type="ARBA" id="ARBA00001445"/>
    </source>
</evidence>
<keyword evidence="12" id="KW-1185">Reference proteome</keyword>
<feature type="signal peptide" evidence="5">
    <location>
        <begin position="1"/>
        <end position="22"/>
    </location>
</feature>
<evidence type="ECO:0000259" key="7">
    <source>
        <dbReference type="Pfam" id="PF08531"/>
    </source>
</evidence>
<feature type="domain" description="Alpha-L-rhamnosidase C-terminal" evidence="10">
    <location>
        <begin position="979"/>
        <end position="1049"/>
    </location>
</feature>
<reference evidence="12" key="1">
    <citation type="submission" date="2023-12" db="EMBL/GenBank/DDBJ databases">
        <title>Novel species in genus Nocardioides.</title>
        <authorList>
            <person name="Zhou H."/>
        </authorList>
    </citation>
    <scope>NUCLEOTIDE SEQUENCE [LARGE SCALE GENOMIC DNA]</scope>
    <source>
        <strain evidence="12">HM61</strain>
    </source>
</reference>
<dbReference type="Pfam" id="PF05592">
    <property type="entry name" value="Bac_rhamnosid"/>
    <property type="match status" value="1"/>
</dbReference>
<evidence type="ECO:0000256" key="4">
    <source>
        <dbReference type="SAM" id="MobiDB-lite"/>
    </source>
</evidence>
<dbReference type="InterPro" id="IPR008902">
    <property type="entry name" value="Rhamnosid_concanavalin"/>
</dbReference>
<evidence type="ECO:0000313" key="11">
    <source>
        <dbReference type="EMBL" id="WQQ26272.1"/>
    </source>
</evidence>
<dbReference type="Gene3D" id="1.50.10.10">
    <property type="match status" value="1"/>
</dbReference>
<feature type="domain" description="Alpha-galactosidase NEW3" evidence="8">
    <location>
        <begin position="1212"/>
        <end position="1286"/>
    </location>
</feature>
<dbReference type="EMBL" id="CP141059">
    <property type="protein sequence ID" value="WQQ26272.1"/>
    <property type="molecule type" value="Genomic_DNA"/>
</dbReference>
<dbReference type="Pfam" id="PF17389">
    <property type="entry name" value="Bac_rhamnosid6H"/>
    <property type="match status" value="1"/>
</dbReference>
<dbReference type="InterPro" id="IPR035398">
    <property type="entry name" value="Bac_rhamnosid_C"/>
</dbReference>
<dbReference type="EC" id="3.2.1.40" evidence="2"/>
<dbReference type="PANTHER" id="PTHR33307:SF6">
    <property type="entry name" value="ALPHA-RHAMNOSIDASE (EUROFUNG)-RELATED"/>
    <property type="match status" value="1"/>
</dbReference>